<evidence type="ECO:0000313" key="8">
    <source>
        <dbReference type="EMBL" id="OQS54419.1"/>
    </source>
</evidence>
<evidence type="ECO:0000256" key="4">
    <source>
        <dbReference type="ARBA" id="ARBA00022884"/>
    </source>
</evidence>
<comment type="similarity">
    <text evidence="1 6">Belongs to the eukaryotic initiation factor 4E family.</text>
</comment>
<keyword evidence="3" id="KW-0810">Translation regulation</keyword>
<dbReference type="GO" id="GO:0003743">
    <property type="term" value="F:translation initiation factor activity"/>
    <property type="evidence" value="ECO:0007669"/>
    <property type="project" value="UniProtKB-KW"/>
</dbReference>
<proteinExistence type="inferred from homology"/>
<dbReference type="STRING" id="646526.A0A1W0E5E3"/>
<dbReference type="GO" id="GO:0016281">
    <property type="term" value="C:eukaryotic translation initiation factor 4F complex"/>
    <property type="evidence" value="ECO:0007669"/>
    <property type="project" value="TreeGrafter"/>
</dbReference>
<sequence length="196" mass="22426">MEQKQIEWKFLQHSADDSNANVSWAESFKEVGVIKTVNELNFAINKIKEIKLSSLNTVYFFREDIKPMWEDKVNVNGGRLIIEVTLNNPAKIEEIFNKTLMFSFLNVFPSILGAAYNEKENNARICLWISDAEEEKEIATAWKAVLAGKFVTINFISHNRNKDKGGYKKKSNQGIPPAKAFDMSNVSNAFEKKNNR</sequence>
<dbReference type="GO" id="GO:0000340">
    <property type="term" value="F:RNA 7-methylguanosine cap binding"/>
    <property type="evidence" value="ECO:0007669"/>
    <property type="project" value="TreeGrafter"/>
</dbReference>
<reference evidence="8 9" key="1">
    <citation type="journal article" date="2017" name="Environ. Microbiol.">
        <title>Decay of the glycolytic pathway and adaptation to intranuclear parasitism within Enterocytozoonidae microsporidia.</title>
        <authorList>
            <person name="Wiredu Boakye D."/>
            <person name="Jaroenlak P."/>
            <person name="Prachumwat A."/>
            <person name="Williams T.A."/>
            <person name="Bateman K.S."/>
            <person name="Itsathitphaisarn O."/>
            <person name="Sritunyalucksana K."/>
            <person name="Paszkiewicz K.H."/>
            <person name="Moore K.A."/>
            <person name="Stentiford G.D."/>
            <person name="Williams B.A."/>
        </authorList>
    </citation>
    <scope>NUCLEOTIDE SEQUENCE [LARGE SCALE GENOMIC DNA]</scope>
    <source>
        <strain evidence="8 9">TH1</strain>
    </source>
</reference>
<evidence type="ECO:0000256" key="1">
    <source>
        <dbReference type="ARBA" id="ARBA00009860"/>
    </source>
</evidence>
<evidence type="ECO:0000256" key="5">
    <source>
        <dbReference type="ARBA" id="ARBA00022917"/>
    </source>
</evidence>
<dbReference type="InterPro" id="IPR001040">
    <property type="entry name" value="TIF_eIF_4E"/>
</dbReference>
<name>A0A1W0E5E3_9MICR</name>
<organism evidence="8 9">
    <name type="scientific">Ecytonucleospora hepatopenaei</name>
    <dbReference type="NCBI Taxonomy" id="646526"/>
    <lineage>
        <taxon>Eukaryota</taxon>
        <taxon>Fungi</taxon>
        <taxon>Fungi incertae sedis</taxon>
        <taxon>Microsporidia</taxon>
        <taxon>Enterocytozoonidae</taxon>
        <taxon>Ecytonucleospora</taxon>
    </lineage>
</organism>
<keyword evidence="2 6" id="KW-0396">Initiation factor</keyword>
<dbReference type="Pfam" id="PF01652">
    <property type="entry name" value="IF4E"/>
    <property type="match status" value="1"/>
</dbReference>
<evidence type="ECO:0000256" key="2">
    <source>
        <dbReference type="ARBA" id="ARBA00022540"/>
    </source>
</evidence>
<keyword evidence="5 6" id="KW-0648">Protein biosynthesis</keyword>
<dbReference type="PANTHER" id="PTHR11960">
    <property type="entry name" value="EUKARYOTIC TRANSLATION INITIATION FACTOR 4E RELATED"/>
    <property type="match status" value="1"/>
</dbReference>
<evidence type="ECO:0000313" key="9">
    <source>
        <dbReference type="Proteomes" id="UP000192758"/>
    </source>
</evidence>
<comment type="caution">
    <text evidence="8">The sequence shown here is derived from an EMBL/GenBank/DDBJ whole genome shotgun (WGS) entry which is preliminary data.</text>
</comment>
<dbReference type="OrthoDB" id="590761at2759"/>
<dbReference type="AlphaFoldDB" id="A0A1W0E5E3"/>
<dbReference type="InterPro" id="IPR023398">
    <property type="entry name" value="TIF_eIF4e-like"/>
</dbReference>
<keyword evidence="4 6" id="KW-0694">RNA-binding</keyword>
<dbReference type="Proteomes" id="UP000192758">
    <property type="component" value="Unassembled WGS sequence"/>
</dbReference>
<dbReference type="GO" id="GO:0006417">
    <property type="term" value="P:regulation of translation"/>
    <property type="evidence" value="ECO:0007669"/>
    <property type="project" value="UniProtKB-KW"/>
</dbReference>
<accession>A0A1W0E5E3</accession>
<evidence type="ECO:0000256" key="6">
    <source>
        <dbReference type="RuleBase" id="RU004374"/>
    </source>
</evidence>
<dbReference type="EMBL" id="MNPJ01000020">
    <property type="protein sequence ID" value="OQS54419.1"/>
    <property type="molecule type" value="Genomic_DNA"/>
</dbReference>
<dbReference type="VEuPathDB" id="MicrosporidiaDB:EHP00_1913"/>
<protein>
    <submittedName>
        <fullName evidence="8">Ife-1</fullName>
    </submittedName>
</protein>
<feature type="region of interest" description="Disordered" evidence="7">
    <location>
        <begin position="164"/>
        <end position="196"/>
    </location>
</feature>
<evidence type="ECO:0000256" key="3">
    <source>
        <dbReference type="ARBA" id="ARBA00022845"/>
    </source>
</evidence>
<keyword evidence="9" id="KW-1185">Reference proteome</keyword>
<dbReference type="Gene3D" id="3.30.760.10">
    <property type="entry name" value="RNA Cap, Translation Initiation Factor Eif4e"/>
    <property type="match status" value="1"/>
</dbReference>
<dbReference type="SUPFAM" id="SSF55418">
    <property type="entry name" value="eIF4e-like"/>
    <property type="match status" value="1"/>
</dbReference>
<gene>
    <name evidence="8" type="primary">ife-1</name>
    <name evidence="8" type="ORF">EHP00_1913</name>
</gene>
<evidence type="ECO:0000256" key="7">
    <source>
        <dbReference type="SAM" id="MobiDB-lite"/>
    </source>
</evidence>
<dbReference type="PANTHER" id="PTHR11960:SF8">
    <property type="entry name" value="EUKARYOTIC TRANSLATION INITIATION FACTOR 4E1-RELATED"/>
    <property type="match status" value="1"/>
</dbReference>